<dbReference type="Proteomes" id="UP001281410">
    <property type="component" value="Unassembled WGS sequence"/>
</dbReference>
<evidence type="ECO:0000313" key="4">
    <source>
        <dbReference type="EMBL" id="KAK3182756.1"/>
    </source>
</evidence>
<dbReference type="Pfam" id="PF03108">
    <property type="entry name" value="DBD_Tnp_Mut"/>
    <property type="match status" value="1"/>
</dbReference>
<dbReference type="PANTHER" id="PTHR31973:SF187">
    <property type="entry name" value="MUTATOR TRANSPOSASE MUDRA PROTEIN"/>
    <property type="match status" value="1"/>
</dbReference>
<name>A0AAD9ZIF9_9ROSI</name>
<dbReference type="PROSITE" id="PS50966">
    <property type="entry name" value="ZF_SWIM"/>
    <property type="match status" value="1"/>
</dbReference>
<dbReference type="AlphaFoldDB" id="A0AAD9ZIF9"/>
<keyword evidence="1" id="KW-0862">Zinc</keyword>
<reference evidence="4" key="1">
    <citation type="journal article" date="2023" name="Plant J.">
        <title>Genome sequences and population genomics provide insights into the demographic history, inbreeding, and mutation load of two 'living fossil' tree species of Dipteronia.</title>
        <authorList>
            <person name="Feng Y."/>
            <person name="Comes H.P."/>
            <person name="Chen J."/>
            <person name="Zhu S."/>
            <person name="Lu R."/>
            <person name="Zhang X."/>
            <person name="Li P."/>
            <person name="Qiu J."/>
            <person name="Olsen K.M."/>
            <person name="Qiu Y."/>
        </authorList>
    </citation>
    <scope>NUCLEOTIDE SEQUENCE</scope>
    <source>
        <strain evidence="4">NBL</strain>
    </source>
</reference>
<dbReference type="GO" id="GO:0008270">
    <property type="term" value="F:zinc ion binding"/>
    <property type="evidence" value="ECO:0007669"/>
    <property type="project" value="UniProtKB-KW"/>
</dbReference>
<sequence length="600" mass="68093">MELLPPTEATKPQSVVQSIPVLTGKTNENIESPNEEFSNETSDDEMSNVVSDEDQFVDVEDSDTYTDNERPPTVLVRGRPYTELPSGVIELQQGQLFNDVNHFRQILRDFTIQERFALNRVKNESRRVTVKCKAEGCTWRVHASPTADGFTYKIKSYNGEHTCRKLTKNEEAKATWIANRYGSLIRSNPDMKISLLATNLRQKYGLVVSTWKLYRAKQKLLKVLKTGYLAGCRPFIGLDRCHLKGPFGGVLLTAVALDANCGVFPIAICVVEAENNDKKFWPRAWNRYCYRHIYANFKKDFHALQLRSLFWAAAKSSNLIEFNVVMSQIKAADLVAYSWLLGIPSKHWSRHGFEESIKVDHWATTLPHAIHKRLEDIKKEARHIIPIWAGEDEYEVKDISRHYIVKLFSHHCECGLWKISWLPCKHAVACVNTWRKDLNEYVHPYLKKEAYLRTYSFMIHLIRDESTWPEVEADNEGCGGSSSDVMGLSNAGNVTKRMTVQLDVGNSSHNLSAADFETFTGDISHLVHSTNPSQAIATQPLQATEIPQMTTCQPQPNEGTQAASLISIVSTQQPIEWSASQPPPGTLAPRHMDINWDEIF</sequence>
<keyword evidence="5" id="KW-1185">Reference proteome</keyword>
<evidence type="ECO:0000259" key="3">
    <source>
        <dbReference type="PROSITE" id="PS50966"/>
    </source>
</evidence>
<dbReference type="PANTHER" id="PTHR31973">
    <property type="entry name" value="POLYPROTEIN, PUTATIVE-RELATED"/>
    <property type="match status" value="1"/>
</dbReference>
<gene>
    <name evidence="4" type="ORF">Dsin_030042</name>
</gene>
<dbReference type="InterPro" id="IPR004332">
    <property type="entry name" value="Transposase_MuDR"/>
</dbReference>
<keyword evidence="1" id="KW-0479">Metal-binding</keyword>
<proteinExistence type="predicted"/>
<comment type="caution">
    <text evidence="4">The sequence shown here is derived from an EMBL/GenBank/DDBJ whole genome shotgun (WGS) entry which is preliminary data.</text>
</comment>
<feature type="region of interest" description="Disordered" evidence="2">
    <location>
        <begin position="1"/>
        <end position="54"/>
    </location>
</feature>
<organism evidence="4 5">
    <name type="scientific">Dipteronia sinensis</name>
    <dbReference type="NCBI Taxonomy" id="43782"/>
    <lineage>
        <taxon>Eukaryota</taxon>
        <taxon>Viridiplantae</taxon>
        <taxon>Streptophyta</taxon>
        <taxon>Embryophyta</taxon>
        <taxon>Tracheophyta</taxon>
        <taxon>Spermatophyta</taxon>
        <taxon>Magnoliopsida</taxon>
        <taxon>eudicotyledons</taxon>
        <taxon>Gunneridae</taxon>
        <taxon>Pentapetalae</taxon>
        <taxon>rosids</taxon>
        <taxon>malvids</taxon>
        <taxon>Sapindales</taxon>
        <taxon>Sapindaceae</taxon>
        <taxon>Hippocastanoideae</taxon>
        <taxon>Acereae</taxon>
        <taxon>Dipteronia</taxon>
    </lineage>
</organism>
<evidence type="ECO:0000256" key="2">
    <source>
        <dbReference type="SAM" id="MobiDB-lite"/>
    </source>
</evidence>
<protein>
    <recommendedName>
        <fullName evidence="3">SWIM-type domain-containing protein</fullName>
    </recommendedName>
</protein>
<dbReference type="EMBL" id="JANJYJ010000010">
    <property type="protein sequence ID" value="KAK3182756.1"/>
    <property type="molecule type" value="Genomic_DNA"/>
</dbReference>
<feature type="compositionally biased region" description="Acidic residues" evidence="2">
    <location>
        <begin position="33"/>
        <end position="54"/>
    </location>
</feature>
<accession>A0AAD9ZIF9</accession>
<dbReference type="InterPro" id="IPR007527">
    <property type="entry name" value="Znf_SWIM"/>
</dbReference>
<evidence type="ECO:0000313" key="5">
    <source>
        <dbReference type="Proteomes" id="UP001281410"/>
    </source>
</evidence>
<feature type="domain" description="SWIM-type" evidence="3">
    <location>
        <begin position="403"/>
        <end position="435"/>
    </location>
</feature>
<keyword evidence="1" id="KW-0863">Zinc-finger</keyword>
<evidence type="ECO:0000256" key="1">
    <source>
        <dbReference type="PROSITE-ProRule" id="PRU00325"/>
    </source>
</evidence>